<name>A0AAE0RW28_9BIVA</name>
<evidence type="ECO:0000313" key="2">
    <source>
        <dbReference type="EMBL" id="KAK3580659.1"/>
    </source>
</evidence>
<sequence>REANRRQKDNSRSKSRIDNNSNRHRYHNKKIWMLGQLSHRLDTNRTKAVITVKPKDVEFSWLLLTSTVLHKNPRSFSGYCGILGKDNIDYR</sequence>
<protein>
    <submittedName>
        <fullName evidence="2">Uncharacterized protein</fullName>
    </submittedName>
</protein>
<dbReference type="Proteomes" id="UP001195483">
    <property type="component" value="Unassembled WGS sequence"/>
</dbReference>
<dbReference type="AlphaFoldDB" id="A0AAE0RW28"/>
<proteinExistence type="predicted"/>
<dbReference type="EMBL" id="JAEAOA010001107">
    <property type="protein sequence ID" value="KAK3580659.1"/>
    <property type="molecule type" value="Genomic_DNA"/>
</dbReference>
<reference evidence="2" key="2">
    <citation type="journal article" date="2021" name="Genome Biol. Evol.">
        <title>Developing a high-quality reference genome for a parasitic bivalve with doubly uniparental inheritance (Bivalvia: Unionida).</title>
        <authorList>
            <person name="Smith C.H."/>
        </authorList>
    </citation>
    <scope>NUCLEOTIDE SEQUENCE</scope>
    <source>
        <strain evidence="2">CHS0354</strain>
        <tissue evidence="2">Mantle</tissue>
    </source>
</reference>
<feature type="compositionally biased region" description="Basic and acidic residues" evidence="1">
    <location>
        <begin position="1"/>
        <end position="17"/>
    </location>
</feature>
<reference evidence="2" key="1">
    <citation type="journal article" date="2021" name="Genome Biol. Evol.">
        <title>A High-Quality Reference Genome for a Parasitic Bivalve with Doubly Uniparental Inheritance (Bivalvia: Unionida).</title>
        <authorList>
            <person name="Smith C.H."/>
        </authorList>
    </citation>
    <scope>NUCLEOTIDE SEQUENCE</scope>
    <source>
        <strain evidence="2">CHS0354</strain>
    </source>
</reference>
<reference evidence="2" key="3">
    <citation type="submission" date="2023-05" db="EMBL/GenBank/DDBJ databases">
        <authorList>
            <person name="Smith C.H."/>
        </authorList>
    </citation>
    <scope>NUCLEOTIDE SEQUENCE</scope>
    <source>
        <strain evidence="2">CHS0354</strain>
        <tissue evidence="2">Mantle</tissue>
    </source>
</reference>
<gene>
    <name evidence="2" type="ORF">CHS0354_017933</name>
</gene>
<evidence type="ECO:0000256" key="1">
    <source>
        <dbReference type="SAM" id="MobiDB-lite"/>
    </source>
</evidence>
<comment type="caution">
    <text evidence="2">The sequence shown here is derived from an EMBL/GenBank/DDBJ whole genome shotgun (WGS) entry which is preliminary data.</text>
</comment>
<keyword evidence="3" id="KW-1185">Reference proteome</keyword>
<organism evidence="2 3">
    <name type="scientific">Potamilus streckersoni</name>
    <dbReference type="NCBI Taxonomy" id="2493646"/>
    <lineage>
        <taxon>Eukaryota</taxon>
        <taxon>Metazoa</taxon>
        <taxon>Spiralia</taxon>
        <taxon>Lophotrochozoa</taxon>
        <taxon>Mollusca</taxon>
        <taxon>Bivalvia</taxon>
        <taxon>Autobranchia</taxon>
        <taxon>Heteroconchia</taxon>
        <taxon>Palaeoheterodonta</taxon>
        <taxon>Unionida</taxon>
        <taxon>Unionoidea</taxon>
        <taxon>Unionidae</taxon>
        <taxon>Ambleminae</taxon>
        <taxon>Lampsilini</taxon>
        <taxon>Potamilus</taxon>
    </lineage>
</organism>
<accession>A0AAE0RW28</accession>
<feature type="non-terminal residue" evidence="2">
    <location>
        <position position="1"/>
    </location>
</feature>
<feature type="region of interest" description="Disordered" evidence="1">
    <location>
        <begin position="1"/>
        <end position="24"/>
    </location>
</feature>
<evidence type="ECO:0000313" key="3">
    <source>
        <dbReference type="Proteomes" id="UP001195483"/>
    </source>
</evidence>